<dbReference type="CDD" id="cd01127">
    <property type="entry name" value="TrwB_TraG_TraD_VirD4"/>
    <property type="match status" value="2"/>
</dbReference>
<dbReference type="SUPFAM" id="SSF52540">
    <property type="entry name" value="P-loop containing nucleoside triphosphate hydrolases"/>
    <property type="match status" value="1"/>
</dbReference>
<evidence type="ECO:0000256" key="5">
    <source>
        <dbReference type="ARBA" id="ARBA00022989"/>
    </source>
</evidence>
<dbReference type="Proteomes" id="UP000194432">
    <property type="component" value="Chromosome 1"/>
</dbReference>
<keyword evidence="10" id="KW-1185">Reference proteome</keyword>
<evidence type="ECO:0000313" key="9">
    <source>
        <dbReference type="EMBL" id="ART52268.1"/>
    </source>
</evidence>
<evidence type="ECO:0000256" key="7">
    <source>
        <dbReference type="SAM" id="MobiDB-lite"/>
    </source>
</evidence>
<protein>
    <submittedName>
        <fullName evidence="9">Conjugal transfer protein TraG</fullName>
    </submittedName>
</protein>
<dbReference type="RefSeq" id="WP_094098176.1">
    <property type="nucleotide sequence ID" value="NZ_CP021361.1"/>
</dbReference>
<feature type="compositionally biased region" description="Basic and acidic residues" evidence="7">
    <location>
        <begin position="293"/>
        <end position="308"/>
    </location>
</feature>
<organism evidence="9 10">
    <name type="scientific">Acidovorax carolinensis</name>
    <dbReference type="NCBI Taxonomy" id="553814"/>
    <lineage>
        <taxon>Bacteria</taxon>
        <taxon>Pseudomonadati</taxon>
        <taxon>Pseudomonadota</taxon>
        <taxon>Betaproteobacteria</taxon>
        <taxon>Burkholderiales</taxon>
        <taxon>Comamonadaceae</taxon>
        <taxon>Acidovorax</taxon>
    </lineage>
</organism>
<dbReference type="InterPro" id="IPR027417">
    <property type="entry name" value="P-loop_NTPase"/>
</dbReference>
<name>A0A240U4G5_9BURK</name>
<proteinExistence type="inferred from homology"/>
<feature type="region of interest" description="Disordered" evidence="7">
    <location>
        <begin position="500"/>
        <end position="519"/>
    </location>
</feature>
<dbReference type="Gene3D" id="3.40.50.300">
    <property type="entry name" value="P-loop containing nucleotide triphosphate hydrolases"/>
    <property type="match status" value="1"/>
</dbReference>
<dbReference type="AlphaFoldDB" id="A0A240U4G5"/>
<dbReference type="PANTHER" id="PTHR37937:SF1">
    <property type="entry name" value="CONJUGATIVE TRANSFER: DNA TRANSPORT"/>
    <property type="match status" value="1"/>
</dbReference>
<dbReference type="InterPro" id="IPR003688">
    <property type="entry name" value="TraG/VirD4"/>
</dbReference>
<evidence type="ECO:0000256" key="3">
    <source>
        <dbReference type="ARBA" id="ARBA00022475"/>
    </source>
</evidence>
<evidence type="ECO:0000256" key="2">
    <source>
        <dbReference type="ARBA" id="ARBA00008806"/>
    </source>
</evidence>
<evidence type="ECO:0000313" key="10">
    <source>
        <dbReference type="Proteomes" id="UP000194432"/>
    </source>
</evidence>
<comment type="similarity">
    <text evidence="2">Belongs to the VirD4/TraG family.</text>
</comment>
<dbReference type="Pfam" id="PF02534">
    <property type="entry name" value="T4SS-DNA_transf"/>
    <property type="match status" value="1"/>
</dbReference>
<evidence type="ECO:0000256" key="1">
    <source>
        <dbReference type="ARBA" id="ARBA00004651"/>
    </source>
</evidence>
<dbReference type="EMBL" id="CP021361">
    <property type="protein sequence ID" value="ART52268.1"/>
    <property type="molecule type" value="Genomic_DNA"/>
</dbReference>
<dbReference type="GO" id="GO:0005886">
    <property type="term" value="C:plasma membrane"/>
    <property type="evidence" value="ECO:0007669"/>
    <property type="project" value="UniProtKB-SubCell"/>
</dbReference>
<reference evidence="9 10" key="1">
    <citation type="submission" date="2017-05" db="EMBL/GenBank/DDBJ databases">
        <title>Polyphasic characterization of four soil-derived phenanthrene-degrading Acidovorax strains and proposal of Acidovorax phenanthrenivorans sp. nov.</title>
        <authorList>
            <person name="Singleton D.R."/>
            <person name="Lee J."/>
            <person name="Dickey A.N."/>
            <person name="Stroud A."/>
            <person name="Scholl E.H."/>
            <person name="Wright F.A."/>
            <person name="Aitken M.D."/>
        </authorList>
    </citation>
    <scope>NUCLEOTIDE SEQUENCE [LARGE SCALE GENOMIC DNA]</scope>
    <source>
        <strain evidence="9">NA3</strain>
    </source>
</reference>
<feature type="transmembrane region" description="Helical" evidence="8">
    <location>
        <begin position="20"/>
        <end position="46"/>
    </location>
</feature>
<evidence type="ECO:0000256" key="6">
    <source>
        <dbReference type="ARBA" id="ARBA00023136"/>
    </source>
</evidence>
<feature type="region of interest" description="Disordered" evidence="7">
    <location>
        <begin position="287"/>
        <end position="310"/>
    </location>
</feature>
<keyword evidence="5 8" id="KW-1133">Transmembrane helix</keyword>
<keyword evidence="3" id="KW-1003">Cell membrane</keyword>
<keyword evidence="6 8" id="KW-0472">Membrane</keyword>
<dbReference type="PANTHER" id="PTHR37937">
    <property type="entry name" value="CONJUGATIVE TRANSFER: DNA TRANSPORT"/>
    <property type="match status" value="1"/>
</dbReference>
<accession>A0A240U4G5</accession>
<gene>
    <name evidence="9" type="ORF">CBP34_12235</name>
</gene>
<dbReference type="KEGG" id="acin:CBP34_12235"/>
<evidence type="ECO:0000256" key="4">
    <source>
        <dbReference type="ARBA" id="ARBA00022692"/>
    </source>
</evidence>
<keyword evidence="4 8" id="KW-0812">Transmembrane</keyword>
<sequence length="679" mass="74195">MSQALALPFTAWSVGRRVAAGAFAAVVATALLCAAVYVSGVLFLLLSKADPRQARWSSITTYWQLYSGEAVLRQRLFTAMTLSGAGLLVILPGALIAAARPRRALHGDARFASAGEVARAGLLDSANKPDTPSILIGRFKGRYLALPGQLSVMLSAPTRSGKGVGVVIPNLLNWPDSVVVLDIKGENHAITAGYRAAHGQPVYAFSPFDEQARSHRWNPLTAVRTSPLHRVGDLLGIGQVFFPNDGSGTSSEAFFNDQARNLFLGLGLLLLETPELPRTVGELLRQSSGKGQPLKDHLGSQITQRREQGNPLTDECVDALQRLLSNSENTLSSVVATFHAPLTIFADAVVDAATSADDFRLEDLRRQRMSVYVRIPPHRLANARPLLNLFFSQLVSLNTQHLPEQDPSLRFQCLLVNDEFTAMGRVGVITHSAAFLAGYNLRLLTVVQAMSQLDAVYGDKEARTFATNHGLQILYAPREQRDADEYSAMLGHFTERATSRGRSRSFSGHGHSTVSRNESEQRRALLLPQEFKELGRERLVVIFENCKPILGEKIRYHRDKVFQARLRPAPAVPRMNMDLHQAKVQQRWCYADDELPPEMHTLDREALAHDIQLATEVLNGPADIAADALIDPFDQSKAVQDGGGSIEPADEDAADESTTAPPLPAEEGGPQVEITGERP</sequence>
<dbReference type="InterPro" id="IPR051539">
    <property type="entry name" value="T4SS-coupling_protein"/>
</dbReference>
<feature type="region of interest" description="Disordered" evidence="7">
    <location>
        <begin position="635"/>
        <end position="679"/>
    </location>
</feature>
<comment type="subcellular location">
    <subcellularLocation>
        <location evidence="1">Cell membrane</location>
        <topology evidence="1">Multi-pass membrane protein</topology>
    </subcellularLocation>
</comment>
<evidence type="ECO:0000256" key="8">
    <source>
        <dbReference type="SAM" id="Phobius"/>
    </source>
</evidence>
<feature type="transmembrane region" description="Helical" evidence="8">
    <location>
        <begin position="76"/>
        <end position="99"/>
    </location>
</feature>